<feature type="region of interest" description="Disordered" evidence="6">
    <location>
        <begin position="1"/>
        <end position="30"/>
    </location>
</feature>
<feature type="compositionally biased region" description="Polar residues" evidence="6">
    <location>
        <begin position="215"/>
        <end position="228"/>
    </location>
</feature>
<evidence type="ECO:0000256" key="4">
    <source>
        <dbReference type="ARBA" id="ARBA00023163"/>
    </source>
</evidence>
<evidence type="ECO:0000256" key="3">
    <source>
        <dbReference type="ARBA" id="ARBA00023125"/>
    </source>
</evidence>
<evidence type="ECO:0000256" key="2">
    <source>
        <dbReference type="ARBA" id="ARBA00023015"/>
    </source>
</evidence>
<evidence type="ECO:0000313" key="9">
    <source>
        <dbReference type="Proteomes" id="UP001318860"/>
    </source>
</evidence>
<keyword evidence="2" id="KW-0805">Transcription regulation</keyword>
<dbReference type="PANTHER" id="PTHR33729">
    <property type="entry name" value="METHYL-CPG BINDING DOMAIN CONTAINING PROTEIN, EXPRESSED"/>
    <property type="match status" value="1"/>
</dbReference>
<evidence type="ECO:0000259" key="7">
    <source>
        <dbReference type="PROSITE" id="PS50982"/>
    </source>
</evidence>
<feature type="compositionally biased region" description="Polar residues" evidence="6">
    <location>
        <begin position="198"/>
        <end position="207"/>
    </location>
</feature>
<dbReference type="PROSITE" id="PS50982">
    <property type="entry name" value="MBD"/>
    <property type="match status" value="1"/>
</dbReference>
<feature type="compositionally biased region" description="Basic and acidic residues" evidence="6">
    <location>
        <begin position="107"/>
        <end position="168"/>
    </location>
</feature>
<evidence type="ECO:0000313" key="8">
    <source>
        <dbReference type="EMBL" id="KAK6127996.1"/>
    </source>
</evidence>
<evidence type="ECO:0000256" key="6">
    <source>
        <dbReference type="SAM" id="MobiDB-lite"/>
    </source>
</evidence>
<feature type="compositionally biased region" description="Polar residues" evidence="6">
    <location>
        <begin position="243"/>
        <end position="252"/>
    </location>
</feature>
<comment type="caution">
    <text evidence="8">The sequence shown here is derived from an EMBL/GenBank/DDBJ whole genome shotgun (WGS) entry which is preliminary data.</text>
</comment>
<dbReference type="Pfam" id="PF01429">
    <property type="entry name" value="MBD"/>
    <property type="match status" value="1"/>
</dbReference>
<feature type="compositionally biased region" description="Basic and acidic residues" evidence="6">
    <location>
        <begin position="74"/>
        <end position="98"/>
    </location>
</feature>
<feature type="domain" description="MBD" evidence="7">
    <location>
        <begin position="9"/>
        <end position="74"/>
    </location>
</feature>
<evidence type="ECO:0000256" key="5">
    <source>
        <dbReference type="ARBA" id="ARBA00023242"/>
    </source>
</evidence>
<feature type="compositionally biased region" description="Basic and acidic residues" evidence="6">
    <location>
        <begin position="183"/>
        <end position="197"/>
    </location>
</feature>
<dbReference type="InterPro" id="IPR016177">
    <property type="entry name" value="DNA-bd_dom_sf"/>
</dbReference>
<evidence type="ECO:0000256" key="1">
    <source>
        <dbReference type="ARBA" id="ARBA00004123"/>
    </source>
</evidence>
<accession>A0ABR0V0B2</accession>
<keyword evidence="5" id="KW-0539">Nucleus</keyword>
<feature type="compositionally biased region" description="Basic and acidic residues" evidence="6">
    <location>
        <begin position="231"/>
        <end position="242"/>
    </location>
</feature>
<dbReference type="PANTHER" id="PTHR33729:SF6">
    <property type="entry name" value="METHYL-CPG-BINDING DOMAIN-CONTAINING PROTEIN 11"/>
    <property type="match status" value="1"/>
</dbReference>
<name>A0ABR0V0B2_REHGL</name>
<feature type="compositionally biased region" description="Basic and acidic residues" evidence="6">
    <location>
        <begin position="1"/>
        <end position="12"/>
    </location>
</feature>
<dbReference type="InterPro" id="IPR001739">
    <property type="entry name" value="Methyl_CpG_DNA-bd"/>
</dbReference>
<keyword evidence="3" id="KW-0238">DNA-binding</keyword>
<dbReference type="Gene3D" id="3.30.890.10">
    <property type="entry name" value="Methyl-cpg-binding Protein 2, Chain A"/>
    <property type="match status" value="1"/>
</dbReference>
<keyword evidence="9" id="KW-1185">Reference proteome</keyword>
<organism evidence="8 9">
    <name type="scientific">Rehmannia glutinosa</name>
    <name type="common">Chinese foxglove</name>
    <dbReference type="NCBI Taxonomy" id="99300"/>
    <lineage>
        <taxon>Eukaryota</taxon>
        <taxon>Viridiplantae</taxon>
        <taxon>Streptophyta</taxon>
        <taxon>Embryophyta</taxon>
        <taxon>Tracheophyta</taxon>
        <taxon>Spermatophyta</taxon>
        <taxon>Magnoliopsida</taxon>
        <taxon>eudicotyledons</taxon>
        <taxon>Gunneridae</taxon>
        <taxon>Pentapetalae</taxon>
        <taxon>asterids</taxon>
        <taxon>lamiids</taxon>
        <taxon>Lamiales</taxon>
        <taxon>Orobanchaceae</taxon>
        <taxon>Rehmannieae</taxon>
        <taxon>Rehmannia</taxon>
    </lineage>
</organism>
<protein>
    <recommendedName>
        <fullName evidence="7">MBD domain-containing protein</fullName>
    </recommendedName>
</protein>
<reference evidence="8 9" key="1">
    <citation type="journal article" date="2021" name="Comput. Struct. Biotechnol. J.">
        <title>De novo genome assembly of the potent medicinal plant Rehmannia glutinosa using nanopore technology.</title>
        <authorList>
            <person name="Ma L."/>
            <person name="Dong C."/>
            <person name="Song C."/>
            <person name="Wang X."/>
            <person name="Zheng X."/>
            <person name="Niu Y."/>
            <person name="Chen S."/>
            <person name="Feng W."/>
        </authorList>
    </citation>
    <scope>NUCLEOTIDE SEQUENCE [LARGE SCALE GENOMIC DNA]</scope>
    <source>
        <strain evidence="8">DH-2019</strain>
    </source>
</reference>
<feature type="region of interest" description="Disordered" evidence="6">
    <location>
        <begin position="56"/>
        <end position="341"/>
    </location>
</feature>
<dbReference type="Proteomes" id="UP001318860">
    <property type="component" value="Unassembled WGS sequence"/>
</dbReference>
<dbReference type="InterPro" id="IPR039622">
    <property type="entry name" value="MBD10/11"/>
</dbReference>
<comment type="subcellular location">
    <subcellularLocation>
        <location evidence="1">Nucleus</location>
    </subcellularLocation>
</comment>
<feature type="compositionally biased region" description="Polar residues" evidence="6">
    <location>
        <begin position="300"/>
        <end position="314"/>
    </location>
</feature>
<keyword evidence="4" id="KW-0804">Transcription</keyword>
<dbReference type="SUPFAM" id="SSF54171">
    <property type="entry name" value="DNA-binding domain"/>
    <property type="match status" value="1"/>
</dbReference>
<gene>
    <name evidence="8" type="ORF">DH2020_038257</name>
</gene>
<feature type="compositionally biased region" description="Polar residues" evidence="6">
    <location>
        <begin position="169"/>
        <end position="182"/>
    </location>
</feature>
<dbReference type="EMBL" id="JABTTQ020001839">
    <property type="protein sequence ID" value="KAK6127996.1"/>
    <property type="molecule type" value="Genomic_DNA"/>
</dbReference>
<sequence length="341" mass="37422">MAEAQRGPRDDVVSVELPAPASWKKLGGTPKKNEILFIAPTGEEISNRKQLEQYLKSHAGNPAISEFDWGTGETPRRSARISEKVKATPPSKESEPPKKRGRRSSATKKDKDIDTGKEETEGMKEMQDTETDDKRDKEQETEVKSEDKPQENVEAKEGETEVKFEENSLQKNVTSDVDMQSDAQKEDGKVENDEQTEKGNGNENASSVEEKNDPQKNVTSDVDMQSDAQQEDGKVENDEQTEKFNGTENASNVEEKIEDEPVSGIVKTPESDSAKPANNPDDRVGEMANGLAPESAGETKGTQADTSKTNLEQENSMKGDAMDNGKMNQAPHHPSPTAISC</sequence>
<proteinExistence type="predicted"/>